<organism evidence="3 4">
    <name type="scientific">Thioclava indica</name>
    <dbReference type="NCBI Taxonomy" id="1353528"/>
    <lineage>
        <taxon>Bacteria</taxon>
        <taxon>Pseudomonadati</taxon>
        <taxon>Pseudomonadota</taxon>
        <taxon>Alphaproteobacteria</taxon>
        <taxon>Rhodobacterales</taxon>
        <taxon>Paracoccaceae</taxon>
        <taxon>Thioclava</taxon>
    </lineage>
</organism>
<dbReference type="STRING" id="1353528.DT23_02020"/>
<keyword evidence="2" id="KW-0472">Membrane</keyword>
<accession>A0A074K0P5</accession>
<dbReference type="RefSeq" id="WP_240473520.1">
    <property type="nucleotide sequence ID" value="NZ_AUNB01000001.1"/>
</dbReference>
<evidence type="ECO:0000313" key="4">
    <source>
        <dbReference type="Proteomes" id="UP000027471"/>
    </source>
</evidence>
<sequence length="253" mass="28247">MTENLGGSEAVTRLHALMGQALSAAVFIFALAALLWVASSALGLAPWLSVEAQIGTAPLPHFGMWVQLGLAALGLILMLYLPSAARVSRLENSHRKFHVAMDDVAQAYRAAHEVDRSGAFALSGEFDAMRERITHLRRHPDLGALEPELLELAAQMSLQSRDLARVYSDKKLNRAKTFLEQRQQEADKLSEQLKLARTTCNELRTWLTDVEAEERSVNEQFHLLERDLRDILPALGYELEDNTQPNVVPMPKK</sequence>
<protein>
    <recommendedName>
        <fullName evidence="5">DNA repair protein</fullName>
    </recommendedName>
</protein>
<feature type="transmembrane region" description="Helical" evidence="2">
    <location>
        <begin position="21"/>
        <end position="42"/>
    </location>
</feature>
<evidence type="ECO:0000313" key="3">
    <source>
        <dbReference type="EMBL" id="KEO61775.1"/>
    </source>
</evidence>
<keyword evidence="2" id="KW-1133">Transmembrane helix</keyword>
<dbReference type="EMBL" id="AUNB01000001">
    <property type="protein sequence ID" value="KEO61775.1"/>
    <property type="molecule type" value="Genomic_DNA"/>
</dbReference>
<proteinExistence type="predicted"/>
<evidence type="ECO:0008006" key="5">
    <source>
        <dbReference type="Google" id="ProtNLM"/>
    </source>
</evidence>
<feature type="coiled-coil region" evidence="1">
    <location>
        <begin position="172"/>
        <end position="199"/>
    </location>
</feature>
<name>A0A074K0P5_9RHOB</name>
<dbReference type="eggNOG" id="ENOG502ZAIY">
    <property type="taxonomic scope" value="Bacteria"/>
</dbReference>
<dbReference type="AlphaFoldDB" id="A0A074K0P5"/>
<gene>
    <name evidence="3" type="ORF">DT23_02020</name>
</gene>
<feature type="transmembrane region" description="Helical" evidence="2">
    <location>
        <begin position="62"/>
        <end position="81"/>
    </location>
</feature>
<evidence type="ECO:0000256" key="1">
    <source>
        <dbReference type="SAM" id="Coils"/>
    </source>
</evidence>
<evidence type="ECO:0000256" key="2">
    <source>
        <dbReference type="SAM" id="Phobius"/>
    </source>
</evidence>
<keyword evidence="4" id="KW-1185">Reference proteome</keyword>
<reference evidence="3 4" key="1">
    <citation type="journal article" date="2015" name="Antonie Van Leeuwenhoek">
        <title>Thioclava indica sp. nov., isolated from surface seawater of the Indian Ocean.</title>
        <authorList>
            <person name="Liu Y."/>
            <person name="Lai Q."/>
            <person name="Du J."/>
            <person name="Xu H."/>
            <person name="Jiang L."/>
            <person name="Shao Z."/>
        </authorList>
    </citation>
    <scope>NUCLEOTIDE SEQUENCE [LARGE SCALE GENOMIC DNA]</scope>
    <source>
        <strain evidence="3 4">DT23-4</strain>
    </source>
</reference>
<keyword evidence="2" id="KW-0812">Transmembrane</keyword>
<keyword evidence="1" id="KW-0175">Coiled coil</keyword>
<comment type="caution">
    <text evidence="3">The sequence shown here is derived from an EMBL/GenBank/DDBJ whole genome shotgun (WGS) entry which is preliminary data.</text>
</comment>
<dbReference type="Proteomes" id="UP000027471">
    <property type="component" value="Unassembled WGS sequence"/>
</dbReference>